<keyword evidence="3" id="KW-0732">Signal</keyword>
<organism evidence="4 5">
    <name type="scientific">Anaeromassilibacillus senegalensis</name>
    <dbReference type="NCBI Taxonomy" id="1673717"/>
    <lineage>
        <taxon>Bacteria</taxon>
        <taxon>Bacillati</taxon>
        <taxon>Bacillota</taxon>
        <taxon>Clostridia</taxon>
        <taxon>Eubacteriales</taxon>
        <taxon>Acutalibacteraceae</taxon>
        <taxon>Anaeromassilibacillus</taxon>
    </lineage>
</organism>
<feature type="compositionally biased region" description="Basic and acidic residues" evidence="1">
    <location>
        <begin position="228"/>
        <end position="243"/>
    </location>
</feature>
<keyword evidence="2" id="KW-1133">Transmembrane helix</keyword>
<evidence type="ECO:0000313" key="4">
    <source>
        <dbReference type="EMBL" id="MCF2653032.1"/>
    </source>
</evidence>
<protein>
    <submittedName>
        <fullName evidence="4">Uncharacterized protein</fullName>
    </submittedName>
</protein>
<feature type="compositionally biased region" description="Basic and acidic residues" evidence="1">
    <location>
        <begin position="112"/>
        <end position="142"/>
    </location>
</feature>
<dbReference type="RefSeq" id="WP_235324059.1">
    <property type="nucleotide sequence ID" value="NZ_JAFBIT010000003.1"/>
</dbReference>
<name>A0ABS9CPF6_9FIRM</name>
<dbReference type="Proteomes" id="UP001299220">
    <property type="component" value="Unassembled WGS sequence"/>
</dbReference>
<feature type="transmembrane region" description="Helical" evidence="2">
    <location>
        <begin position="59"/>
        <end position="80"/>
    </location>
</feature>
<accession>A0ABS9CPF6</accession>
<feature type="signal peptide" evidence="3">
    <location>
        <begin position="1"/>
        <end position="27"/>
    </location>
</feature>
<keyword evidence="2" id="KW-0472">Membrane</keyword>
<feature type="compositionally biased region" description="Pro residues" evidence="1">
    <location>
        <begin position="207"/>
        <end position="218"/>
    </location>
</feature>
<comment type="caution">
    <text evidence="4">The sequence shown here is derived from an EMBL/GenBank/DDBJ whole genome shotgun (WGS) entry which is preliminary data.</text>
</comment>
<feature type="region of interest" description="Disordered" evidence="1">
    <location>
        <begin position="105"/>
        <end position="255"/>
    </location>
</feature>
<evidence type="ECO:0000256" key="3">
    <source>
        <dbReference type="SAM" id="SignalP"/>
    </source>
</evidence>
<dbReference type="EMBL" id="JAFBIT010000003">
    <property type="protein sequence ID" value="MCF2653032.1"/>
    <property type="molecule type" value="Genomic_DNA"/>
</dbReference>
<feature type="compositionally biased region" description="Pro residues" evidence="1">
    <location>
        <begin position="186"/>
        <end position="197"/>
    </location>
</feature>
<evidence type="ECO:0000256" key="1">
    <source>
        <dbReference type="SAM" id="MobiDB-lite"/>
    </source>
</evidence>
<reference evidence="4 5" key="1">
    <citation type="submission" date="2020-12" db="EMBL/GenBank/DDBJ databases">
        <title>Whole genome sequences of gut porcine anaerobes.</title>
        <authorList>
            <person name="Kubasova T."/>
            <person name="Jahodarova E."/>
            <person name="Rychlik I."/>
        </authorList>
    </citation>
    <scope>NUCLEOTIDE SEQUENCE [LARGE SCALE GENOMIC DNA]</scope>
    <source>
        <strain evidence="4 5">An867</strain>
    </source>
</reference>
<evidence type="ECO:0000313" key="5">
    <source>
        <dbReference type="Proteomes" id="UP001299220"/>
    </source>
</evidence>
<proteinExistence type="predicted"/>
<evidence type="ECO:0000256" key="2">
    <source>
        <dbReference type="SAM" id="Phobius"/>
    </source>
</evidence>
<feature type="chain" id="PRO_5047489084" evidence="3">
    <location>
        <begin position="28"/>
        <end position="255"/>
    </location>
</feature>
<feature type="compositionally biased region" description="Polar residues" evidence="1">
    <location>
        <begin position="244"/>
        <end position="255"/>
    </location>
</feature>
<gene>
    <name evidence="4" type="ORF">JQM67_10505</name>
</gene>
<sequence length="255" mass="27984">MQILKKSRWLAVLAVLLCVWLCCPAVAADEAEPDVTASEAGEETFFDELKAGNGVGTTLFVAGLACVAAGAVGILCLIVWQKASSRRDRAAEDREDIFDEIAQAEQRNRRKREAERQAREYEERIAAREADRAPRPTERKYDPYSVTGEVPLVPDRADYTVERPIVPTTPVSMQPNAAQRPKRPAPKPAVQPKPAAPAKPAEQKPVAPKPAEPKPAPAPAASKPAPARKFDLDDILREVRENNAQKNAQQKDVQQ</sequence>
<keyword evidence="5" id="KW-1185">Reference proteome</keyword>
<keyword evidence="2" id="KW-0812">Transmembrane</keyword>